<comment type="caution">
    <text evidence="4">The sequence shown here is derived from an EMBL/GenBank/DDBJ whole genome shotgun (WGS) entry which is preliminary data.</text>
</comment>
<feature type="coiled-coil region" evidence="1">
    <location>
        <begin position="290"/>
        <end position="321"/>
    </location>
</feature>
<proteinExistence type="predicted"/>
<accession>A0A9P6WAH0</accession>
<dbReference type="PROSITE" id="PS50280">
    <property type="entry name" value="SET"/>
    <property type="match status" value="1"/>
</dbReference>
<dbReference type="Pfam" id="PF00856">
    <property type="entry name" value="SET"/>
    <property type="match status" value="1"/>
</dbReference>
<dbReference type="SUPFAM" id="SSF82199">
    <property type="entry name" value="SET domain"/>
    <property type="match status" value="2"/>
</dbReference>
<dbReference type="PANTHER" id="PTHR13271:SF128">
    <property type="entry name" value="RIBOSOMAL LYSINE N-METHYLTRANSFERASE 3"/>
    <property type="match status" value="1"/>
</dbReference>
<dbReference type="Gene3D" id="3.90.1410.10">
    <property type="entry name" value="set domain protein methyltransferase, domain 1"/>
    <property type="match status" value="1"/>
</dbReference>
<dbReference type="OrthoDB" id="441812at2759"/>
<dbReference type="GO" id="GO:0005634">
    <property type="term" value="C:nucleus"/>
    <property type="evidence" value="ECO:0007669"/>
    <property type="project" value="TreeGrafter"/>
</dbReference>
<evidence type="ECO:0000313" key="5">
    <source>
        <dbReference type="Proteomes" id="UP000750334"/>
    </source>
</evidence>
<dbReference type="AlphaFoldDB" id="A0A9P6WAH0"/>
<evidence type="ECO:0000259" key="3">
    <source>
        <dbReference type="PROSITE" id="PS50280"/>
    </source>
</evidence>
<reference evidence="4 5" key="1">
    <citation type="submission" date="2020-11" db="EMBL/GenBank/DDBJ databases">
        <title>Kefir isolates.</title>
        <authorList>
            <person name="Marcisauskas S."/>
            <person name="Kim Y."/>
            <person name="Blasche S."/>
        </authorList>
    </citation>
    <scope>NUCLEOTIDE SEQUENCE [LARGE SCALE GENOMIC DNA]</scope>
    <source>
        <strain evidence="4 5">OG2</strain>
    </source>
</reference>
<keyword evidence="1" id="KW-0175">Coiled coil</keyword>
<organism evidence="4 5">
    <name type="scientific">Maudiozyma exigua</name>
    <name type="common">Yeast</name>
    <name type="synonym">Kazachstania exigua</name>
    <dbReference type="NCBI Taxonomy" id="34358"/>
    <lineage>
        <taxon>Eukaryota</taxon>
        <taxon>Fungi</taxon>
        <taxon>Dikarya</taxon>
        <taxon>Ascomycota</taxon>
        <taxon>Saccharomycotina</taxon>
        <taxon>Saccharomycetes</taxon>
        <taxon>Saccharomycetales</taxon>
        <taxon>Saccharomycetaceae</taxon>
        <taxon>Maudiozyma</taxon>
    </lineage>
</organism>
<name>A0A9P6WAH0_MAUEX</name>
<feature type="domain" description="SET" evidence="3">
    <location>
        <begin position="26"/>
        <end position="346"/>
    </location>
</feature>
<feature type="region of interest" description="Disordered" evidence="2">
    <location>
        <begin position="415"/>
        <end position="475"/>
    </location>
</feature>
<evidence type="ECO:0000256" key="1">
    <source>
        <dbReference type="SAM" id="Coils"/>
    </source>
</evidence>
<dbReference type="PANTHER" id="PTHR13271">
    <property type="entry name" value="UNCHARACTERIZED PUTATIVE METHYLTRANSFERASE"/>
    <property type="match status" value="1"/>
</dbReference>
<protein>
    <recommendedName>
        <fullName evidence="3">SET domain-containing protein</fullName>
    </recommendedName>
</protein>
<feature type="compositionally biased region" description="Acidic residues" evidence="2">
    <location>
        <begin position="441"/>
        <end position="470"/>
    </location>
</feature>
<evidence type="ECO:0000313" key="4">
    <source>
        <dbReference type="EMBL" id="KAG0668770.1"/>
    </source>
</evidence>
<dbReference type="InterPro" id="IPR001214">
    <property type="entry name" value="SET_dom"/>
</dbReference>
<dbReference type="GO" id="GO:0016279">
    <property type="term" value="F:protein-lysine N-methyltransferase activity"/>
    <property type="evidence" value="ECO:0007669"/>
    <property type="project" value="TreeGrafter"/>
</dbReference>
<dbReference type="EMBL" id="PUHR01000058">
    <property type="protein sequence ID" value="KAG0668770.1"/>
    <property type="molecule type" value="Genomic_DNA"/>
</dbReference>
<keyword evidence="5" id="KW-1185">Reference proteome</keyword>
<sequence length="585" mass="66862">MSSTANSDLQAIFQFVKDAEGKFDHDLCDVKESSLGGVGVFAKRDIPAGTTLLQLHKNSIFSASNSSIANLLNDEQIDGILALNIAFIYETTVFKEKSHWYPYLKSIRIEDPQDNGKLKLPPAYWNETDKGLLHGTTLDTLFDALTPQEEVERGFEIAIDLAEKWNEEFGLEIPKGYLDITDIEDSEAIESRFHKFIAVAYAISARVFEIDAFHESALVPVADLFNHHVVQPDLKFISLFDVCDLCGEPGMCKHMLAEEIEEAKEVERKENANKISKKKEDRPVVQTLDKAVLEKLEADLQKEIQEQINEKEKELSKGKELDPDECIDMTTINDVKAGNEIFNSYGELSNVFLLTRYGFTIPRNPYDVVHFGSKLLELARNNEDIKNRAVWWSETGYDKYINWFKEQFAEEHEHVHGDSCDHDQDEEDGHEYENNNNDNDKDNDEEDMDEQYEEGEDDDEDMEEPEEEKEEDKPWLSELEIDYEGEPNASLLAACNLFSMEPEEFTNFSKEVENDHGNMERLLALDNGTTNSFLEKIIIESQNRLQNTLNSNASDGINDEQKACTKDLVNAELEILRKALLPLQK</sequence>
<dbReference type="InterPro" id="IPR046341">
    <property type="entry name" value="SET_dom_sf"/>
</dbReference>
<dbReference type="Proteomes" id="UP000750334">
    <property type="component" value="Unassembled WGS sequence"/>
</dbReference>
<gene>
    <name evidence="4" type="ORF">C6P45_004372</name>
</gene>
<dbReference type="InterPro" id="IPR050600">
    <property type="entry name" value="SETD3_SETD6_MTase"/>
</dbReference>
<dbReference type="CDD" id="cd10527">
    <property type="entry name" value="SET_LSMT"/>
    <property type="match status" value="1"/>
</dbReference>
<evidence type="ECO:0000256" key="2">
    <source>
        <dbReference type="SAM" id="MobiDB-lite"/>
    </source>
</evidence>